<name>A0AAV8WYZ9_9CUCU</name>
<dbReference type="InterPro" id="IPR044775">
    <property type="entry name" value="MFS_ERD6/Tret1-like"/>
</dbReference>
<keyword evidence="8" id="KW-0813">Transport</keyword>
<dbReference type="InterPro" id="IPR005828">
    <property type="entry name" value="MFS_sugar_transport-like"/>
</dbReference>
<keyword evidence="5 9" id="KW-0472">Membrane</keyword>
<protein>
    <recommendedName>
        <fullName evidence="10">Major facilitator superfamily (MFS) profile domain-containing protein</fullName>
    </recommendedName>
</protein>
<feature type="transmembrane region" description="Helical" evidence="9">
    <location>
        <begin position="505"/>
        <end position="525"/>
    </location>
</feature>
<gene>
    <name evidence="11" type="ORF">NQ314_016270</name>
</gene>
<organism evidence="11 12">
    <name type="scientific">Rhamnusium bicolor</name>
    <dbReference type="NCBI Taxonomy" id="1586634"/>
    <lineage>
        <taxon>Eukaryota</taxon>
        <taxon>Metazoa</taxon>
        <taxon>Ecdysozoa</taxon>
        <taxon>Arthropoda</taxon>
        <taxon>Hexapoda</taxon>
        <taxon>Insecta</taxon>
        <taxon>Pterygota</taxon>
        <taxon>Neoptera</taxon>
        <taxon>Endopterygota</taxon>
        <taxon>Coleoptera</taxon>
        <taxon>Polyphaga</taxon>
        <taxon>Cucujiformia</taxon>
        <taxon>Chrysomeloidea</taxon>
        <taxon>Cerambycidae</taxon>
        <taxon>Lepturinae</taxon>
        <taxon>Rhagiini</taxon>
        <taxon>Rhamnusium</taxon>
    </lineage>
</organism>
<evidence type="ECO:0000259" key="10">
    <source>
        <dbReference type="PROSITE" id="PS50850"/>
    </source>
</evidence>
<feature type="domain" description="Major facilitator superfamily (MFS) profile" evidence="10">
    <location>
        <begin position="131"/>
        <end position="553"/>
    </location>
</feature>
<dbReference type="Gene3D" id="1.20.1250.20">
    <property type="entry name" value="MFS general substrate transporter like domains"/>
    <property type="match status" value="1"/>
</dbReference>
<dbReference type="Proteomes" id="UP001162156">
    <property type="component" value="Unassembled WGS sequence"/>
</dbReference>
<keyword evidence="3 9" id="KW-0812">Transmembrane</keyword>
<evidence type="ECO:0000256" key="3">
    <source>
        <dbReference type="ARBA" id="ARBA00022692"/>
    </source>
</evidence>
<dbReference type="EMBL" id="JANEYF010004530">
    <property type="protein sequence ID" value="KAJ8930851.1"/>
    <property type="molecule type" value="Genomic_DNA"/>
</dbReference>
<feature type="transmembrane region" description="Helical" evidence="9">
    <location>
        <begin position="255"/>
        <end position="275"/>
    </location>
</feature>
<reference evidence="11" key="1">
    <citation type="journal article" date="2023" name="Insect Mol. Biol.">
        <title>Genome sequencing provides insights into the evolution of gene families encoding plant cell wall-degrading enzymes in longhorned beetles.</title>
        <authorList>
            <person name="Shin N.R."/>
            <person name="Okamura Y."/>
            <person name="Kirsch R."/>
            <person name="Pauchet Y."/>
        </authorList>
    </citation>
    <scope>NUCLEOTIDE SEQUENCE</scope>
    <source>
        <strain evidence="11">RBIC_L_NR</strain>
    </source>
</reference>
<evidence type="ECO:0000256" key="6">
    <source>
        <dbReference type="ARBA" id="ARBA00023180"/>
    </source>
</evidence>
<keyword evidence="6" id="KW-0325">Glycoprotein</keyword>
<dbReference type="PRINTS" id="PR00171">
    <property type="entry name" value="SUGRTRNSPORT"/>
</dbReference>
<sequence length="585" mass="65146">MEHSSQVTLLSKENLYPRVNYKVVPNHSRPQPTWATAIFQQWGPRKWNGNHQRLRTTESPCISACTTATNLSSLGDFQSNSTINYQKKMSTLQENLRVAEIEPLQKKEVEFVKKEEEGTYSLGQVKKQLLAAVAVSWVSMIIGYSSAYTSPAQLSLEAEFRFTGNEMSWISSFMPLGALVGGLCGGTLIEYLGRKWTILLTNVLFLAAWTVNYVAQDFTYLYASRIISGASVGIASLTLPVYLAETVQPEVRGTLGLLPTAFGNIGILVCFLFGTVYQWQILALIGAILSLPFLVLIWLIPETPRFLMSKGKEDKSREALQWLRGSETDIDKEFHELQKYQKDSDEENESVMVLFSKNNLKLLAIVLGLMFFQQMSGINAVIFYTTKIFKESGSSLNESICTTIVGVVNFVSTFIAAVLIDKLGRKVLLYVSSSSMILSLAVLGAYFYLKNETLVDVTPFGWLPLVSFVIYVLGFSLGFGPIPWLMMGEILPAKIRGPAASVSTAFNWTCTFIVTKTFLLIIEAIGTHYTFWTFGVIMLVALVFTILFVPETRGQSLADIERKLAGVKVRRMSSVANLKPMPSTF</sequence>
<comment type="similarity">
    <text evidence="7">Belongs to the major facilitator superfamily. Sugar transporter (TC 2.A.1.1) family. Trehalose transporter subfamily.</text>
</comment>
<dbReference type="CDD" id="cd17358">
    <property type="entry name" value="MFS_GLUT6_8_Class3_like"/>
    <property type="match status" value="1"/>
</dbReference>
<dbReference type="PANTHER" id="PTHR48021:SF96">
    <property type="entry name" value="FACILITATED TREHALOSE TRANSPORTER TRET1-1-RELATED"/>
    <property type="match status" value="1"/>
</dbReference>
<evidence type="ECO:0000256" key="7">
    <source>
        <dbReference type="ARBA" id="ARBA00024348"/>
    </source>
</evidence>
<evidence type="ECO:0000256" key="8">
    <source>
        <dbReference type="RuleBase" id="RU003346"/>
    </source>
</evidence>
<dbReference type="GO" id="GO:0005886">
    <property type="term" value="C:plasma membrane"/>
    <property type="evidence" value="ECO:0007669"/>
    <property type="project" value="UniProtKB-SubCell"/>
</dbReference>
<feature type="transmembrane region" description="Helical" evidence="9">
    <location>
        <begin position="167"/>
        <end position="189"/>
    </location>
</feature>
<comment type="subcellular location">
    <subcellularLocation>
        <location evidence="1">Cell membrane</location>
        <topology evidence="1">Multi-pass membrane protein</topology>
    </subcellularLocation>
</comment>
<keyword evidence="2" id="KW-1003">Cell membrane</keyword>
<evidence type="ECO:0000313" key="12">
    <source>
        <dbReference type="Proteomes" id="UP001162156"/>
    </source>
</evidence>
<feature type="transmembrane region" description="Helical" evidence="9">
    <location>
        <begin position="396"/>
        <end position="420"/>
    </location>
</feature>
<feature type="transmembrane region" description="Helical" evidence="9">
    <location>
        <begin position="281"/>
        <end position="300"/>
    </location>
</feature>
<dbReference type="InterPro" id="IPR050549">
    <property type="entry name" value="MFS_Trehalose_Transporter"/>
</dbReference>
<feature type="transmembrane region" description="Helical" evidence="9">
    <location>
        <begin position="362"/>
        <end position="384"/>
    </location>
</feature>
<dbReference type="PROSITE" id="PS00216">
    <property type="entry name" value="SUGAR_TRANSPORT_1"/>
    <property type="match status" value="2"/>
</dbReference>
<feature type="transmembrane region" description="Helical" evidence="9">
    <location>
        <begin position="196"/>
        <end position="215"/>
    </location>
</feature>
<dbReference type="FunFam" id="1.20.1250.20:FF:000055">
    <property type="entry name" value="Facilitated trehalose transporter Tret1-2 homolog"/>
    <property type="match status" value="1"/>
</dbReference>
<dbReference type="InterPro" id="IPR005829">
    <property type="entry name" value="Sugar_transporter_CS"/>
</dbReference>
<dbReference type="InterPro" id="IPR020846">
    <property type="entry name" value="MFS_dom"/>
</dbReference>
<evidence type="ECO:0000256" key="5">
    <source>
        <dbReference type="ARBA" id="ARBA00023136"/>
    </source>
</evidence>
<dbReference type="NCBIfam" id="TIGR00879">
    <property type="entry name" value="SP"/>
    <property type="match status" value="1"/>
</dbReference>
<feature type="transmembrane region" description="Helical" evidence="9">
    <location>
        <begin position="461"/>
        <end position="485"/>
    </location>
</feature>
<feature type="transmembrane region" description="Helical" evidence="9">
    <location>
        <begin position="129"/>
        <end position="147"/>
    </location>
</feature>
<dbReference type="PANTHER" id="PTHR48021">
    <property type="match status" value="1"/>
</dbReference>
<keyword evidence="4 9" id="KW-1133">Transmembrane helix</keyword>
<feature type="transmembrane region" description="Helical" evidence="9">
    <location>
        <begin position="427"/>
        <end position="449"/>
    </location>
</feature>
<evidence type="ECO:0000256" key="4">
    <source>
        <dbReference type="ARBA" id="ARBA00022989"/>
    </source>
</evidence>
<feature type="transmembrane region" description="Helical" evidence="9">
    <location>
        <begin position="221"/>
        <end position="243"/>
    </location>
</feature>
<dbReference type="GO" id="GO:0051119">
    <property type="term" value="F:sugar transmembrane transporter activity"/>
    <property type="evidence" value="ECO:0007669"/>
    <property type="project" value="InterPro"/>
</dbReference>
<dbReference type="PROSITE" id="PS00217">
    <property type="entry name" value="SUGAR_TRANSPORT_2"/>
    <property type="match status" value="1"/>
</dbReference>
<evidence type="ECO:0000256" key="2">
    <source>
        <dbReference type="ARBA" id="ARBA00022475"/>
    </source>
</evidence>
<dbReference type="Pfam" id="PF00083">
    <property type="entry name" value="Sugar_tr"/>
    <property type="match status" value="1"/>
</dbReference>
<feature type="transmembrane region" description="Helical" evidence="9">
    <location>
        <begin position="531"/>
        <end position="549"/>
    </location>
</feature>
<dbReference type="AlphaFoldDB" id="A0AAV8WYZ9"/>
<dbReference type="InterPro" id="IPR003663">
    <property type="entry name" value="Sugar/inositol_transpt"/>
</dbReference>
<evidence type="ECO:0000256" key="9">
    <source>
        <dbReference type="SAM" id="Phobius"/>
    </source>
</evidence>
<evidence type="ECO:0000313" key="11">
    <source>
        <dbReference type="EMBL" id="KAJ8930851.1"/>
    </source>
</evidence>
<dbReference type="SUPFAM" id="SSF103473">
    <property type="entry name" value="MFS general substrate transporter"/>
    <property type="match status" value="1"/>
</dbReference>
<evidence type="ECO:0000256" key="1">
    <source>
        <dbReference type="ARBA" id="ARBA00004651"/>
    </source>
</evidence>
<dbReference type="PROSITE" id="PS50850">
    <property type="entry name" value="MFS"/>
    <property type="match status" value="1"/>
</dbReference>
<keyword evidence="12" id="KW-1185">Reference proteome</keyword>
<proteinExistence type="inferred from homology"/>
<accession>A0AAV8WYZ9</accession>
<comment type="caution">
    <text evidence="11">The sequence shown here is derived from an EMBL/GenBank/DDBJ whole genome shotgun (WGS) entry which is preliminary data.</text>
</comment>
<dbReference type="InterPro" id="IPR036259">
    <property type="entry name" value="MFS_trans_sf"/>
</dbReference>